<accession>C0BR19</accession>
<organism evidence="1 2">
    <name type="scientific">Bifidobacterium pseudocatenulatum DSM 20438 = JCM 1200 = LMG 10505</name>
    <dbReference type="NCBI Taxonomy" id="547043"/>
    <lineage>
        <taxon>Bacteria</taxon>
        <taxon>Bacillati</taxon>
        <taxon>Actinomycetota</taxon>
        <taxon>Actinomycetes</taxon>
        <taxon>Bifidobacteriales</taxon>
        <taxon>Bifidobacteriaceae</taxon>
        <taxon>Bifidobacterium</taxon>
    </lineage>
</organism>
<evidence type="ECO:0000313" key="1">
    <source>
        <dbReference type="EMBL" id="EEG71932.1"/>
    </source>
</evidence>
<dbReference type="Proteomes" id="UP000003875">
    <property type="component" value="Unassembled WGS sequence"/>
</dbReference>
<reference evidence="1 2" key="1">
    <citation type="submission" date="2009-02" db="EMBL/GenBank/DDBJ databases">
        <title>Draft genome sequence of Bifidobacterium pseudocatenulatum (DSM 20438).</title>
        <authorList>
            <person name="Sudarsanam P."/>
            <person name="Ley R."/>
            <person name="Guruge J."/>
            <person name="Turnbaugh P.J."/>
            <person name="Mahowald M."/>
            <person name="Liep D."/>
            <person name="Gordon J."/>
        </authorList>
    </citation>
    <scope>NUCLEOTIDE SEQUENCE [LARGE SCALE GENOMIC DNA]</scope>
    <source>
        <strain evidence="1 2">DSM 20438</strain>
    </source>
</reference>
<name>C0BR19_BIFPS</name>
<dbReference type="AlphaFoldDB" id="C0BR19"/>
<comment type="caution">
    <text evidence="1">The sequence shown here is derived from an EMBL/GenBank/DDBJ whole genome shotgun (WGS) entry which is preliminary data.</text>
</comment>
<protein>
    <submittedName>
        <fullName evidence="1">Uncharacterized protein</fullName>
    </submittedName>
</protein>
<evidence type="ECO:0000313" key="2">
    <source>
        <dbReference type="Proteomes" id="UP000003875"/>
    </source>
</evidence>
<reference evidence="1 2" key="2">
    <citation type="submission" date="2009-02" db="EMBL/GenBank/DDBJ databases">
        <authorList>
            <person name="Fulton L."/>
            <person name="Clifton S."/>
            <person name="Fulton B."/>
            <person name="Xu J."/>
            <person name="Minx P."/>
            <person name="Pepin K.H."/>
            <person name="Johnson M."/>
            <person name="Bhonagiri V."/>
            <person name="Nash W.E."/>
            <person name="Mardis E.R."/>
            <person name="Wilson R.K."/>
        </authorList>
    </citation>
    <scope>NUCLEOTIDE SEQUENCE [LARGE SCALE GENOMIC DNA]</scope>
    <source>
        <strain evidence="1 2">DSM 20438</strain>
    </source>
</reference>
<proteinExistence type="predicted"/>
<sequence length="41" mass="4510">MNSFDLFPCFVVCVCCLLAKGTRAERVLVISAPALRVELPQ</sequence>
<gene>
    <name evidence="1" type="ORF">BIFPSEUDO_02826</name>
</gene>
<dbReference type="EMBL" id="ABXX02000001">
    <property type="protein sequence ID" value="EEG71932.1"/>
    <property type="molecule type" value="Genomic_DNA"/>
</dbReference>